<evidence type="ECO:0000313" key="4">
    <source>
        <dbReference type="Proteomes" id="UP000248856"/>
    </source>
</evidence>
<dbReference type="InterPro" id="IPR036477">
    <property type="entry name" value="Formyl_transf_N_sf"/>
</dbReference>
<dbReference type="AlphaFoldDB" id="A0A328YSI1"/>
<comment type="caution">
    <text evidence="3">The sequence shown here is derived from an EMBL/GenBank/DDBJ whole genome shotgun (WGS) entry which is preliminary data.</text>
</comment>
<dbReference type="GO" id="GO:0004479">
    <property type="term" value="F:methionyl-tRNA formyltransferase activity"/>
    <property type="evidence" value="ECO:0007669"/>
    <property type="project" value="TreeGrafter"/>
</dbReference>
<accession>A0A328YSI1</accession>
<organism evidence="3 4">
    <name type="scientific">Paracidovorax anthurii</name>
    <dbReference type="NCBI Taxonomy" id="78229"/>
    <lineage>
        <taxon>Bacteria</taxon>
        <taxon>Pseudomonadati</taxon>
        <taxon>Pseudomonadota</taxon>
        <taxon>Betaproteobacteria</taxon>
        <taxon>Burkholderiales</taxon>
        <taxon>Comamonadaceae</taxon>
        <taxon>Paracidovorax</taxon>
    </lineage>
</organism>
<protein>
    <submittedName>
        <fullName evidence="3">Methionyl-tRNA formyltransferase</fullName>
    </submittedName>
</protein>
<dbReference type="InterPro" id="IPR005793">
    <property type="entry name" value="Formyl_trans_C"/>
</dbReference>
<sequence>MLTLFLMTEKGYDFLRGTLDDYRSLFRLVVVGFDTSVLEDYSERIICLCEEMGVPWICREDFSGIESEYVVAVSWRWLISHPSDKLIVFHDSILPKYRGFAPLVNSLVNGEPEIGVSAILGADDFDRGDLIAQSKSLVAYPIKISDAIKVNNENYISCAHSVLGKLARGELLNAVPQDENFATYSVWRDEEDYRIEWNNSAASIRRFVDAVSFPYKGASTLLDGRVVRLLSVEEYPDVVVENRHPGKVLFAKQGKPVVICGEGMLKIIDAHYEDKDGMTQFFPMKKFRMRFS</sequence>
<name>A0A328YSI1_9BURK</name>
<dbReference type="Pfam" id="PF02911">
    <property type="entry name" value="Formyl_trans_C"/>
    <property type="match status" value="1"/>
</dbReference>
<dbReference type="SUPFAM" id="SSF53328">
    <property type="entry name" value="Formyltransferase"/>
    <property type="match status" value="1"/>
</dbReference>
<dbReference type="SUPFAM" id="SSF50486">
    <property type="entry name" value="FMT C-terminal domain-like"/>
    <property type="match status" value="1"/>
</dbReference>
<reference evidence="3 4" key="1">
    <citation type="submission" date="2018-06" db="EMBL/GenBank/DDBJ databases">
        <title>Genomic Encyclopedia of Archaeal and Bacterial Type Strains, Phase II (KMG-II): from individual species to whole genera.</title>
        <authorList>
            <person name="Goeker M."/>
        </authorList>
    </citation>
    <scope>NUCLEOTIDE SEQUENCE [LARGE SCALE GENOMIC DNA]</scope>
    <source>
        <strain evidence="3 4">CFPB 3232</strain>
    </source>
</reference>
<evidence type="ECO:0000259" key="2">
    <source>
        <dbReference type="Pfam" id="PF02911"/>
    </source>
</evidence>
<dbReference type="PANTHER" id="PTHR11138">
    <property type="entry name" value="METHIONYL-TRNA FORMYLTRANSFERASE"/>
    <property type="match status" value="1"/>
</dbReference>
<dbReference type="RefSeq" id="WP_211322473.1">
    <property type="nucleotide sequence ID" value="NZ_CBCSGC010000023.1"/>
</dbReference>
<keyword evidence="4" id="KW-1185">Reference proteome</keyword>
<keyword evidence="3" id="KW-0808">Transferase</keyword>
<feature type="domain" description="Formyl transferase C-terminal" evidence="2">
    <location>
        <begin position="190"/>
        <end position="279"/>
    </location>
</feature>
<evidence type="ECO:0000313" key="3">
    <source>
        <dbReference type="EMBL" id="RAR76971.1"/>
    </source>
</evidence>
<dbReference type="Pfam" id="PF00551">
    <property type="entry name" value="Formyl_trans_N"/>
    <property type="match status" value="1"/>
</dbReference>
<dbReference type="Proteomes" id="UP000248856">
    <property type="component" value="Unassembled WGS sequence"/>
</dbReference>
<dbReference type="GO" id="GO:0005829">
    <property type="term" value="C:cytosol"/>
    <property type="evidence" value="ECO:0007669"/>
    <property type="project" value="TreeGrafter"/>
</dbReference>
<dbReference type="InterPro" id="IPR011034">
    <property type="entry name" value="Formyl_transferase-like_C_sf"/>
</dbReference>
<dbReference type="PANTHER" id="PTHR11138:SF5">
    <property type="entry name" value="METHIONYL-TRNA FORMYLTRANSFERASE, MITOCHONDRIAL"/>
    <property type="match status" value="1"/>
</dbReference>
<evidence type="ECO:0000259" key="1">
    <source>
        <dbReference type="Pfam" id="PF00551"/>
    </source>
</evidence>
<dbReference type="EMBL" id="QLTA01000041">
    <property type="protein sequence ID" value="RAR76971.1"/>
    <property type="molecule type" value="Genomic_DNA"/>
</dbReference>
<dbReference type="InterPro" id="IPR002376">
    <property type="entry name" value="Formyl_transf_N"/>
</dbReference>
<feature type="domain" description="Formyl transferase N-terminal" evidence="1">
    <location>
        <begin position="78"/>
        <end position="138"/>
    </location>
</feature>
<dbReference type="Gene3D" id="3.40.50.12230">
    <property type="match status" value="1"/>
</dbReference>
<proteinExistence type="predicted"/>
<gene>
    <name evidence="3" type="ORF">AX018_104129</name>
</gene>